<proteinExistence type="predicted"/>
<reference evidence="3" key="3">
    <citation type="journal article" date="2017" name="Nature">
        <title>Genome sequence of the progenitor of the wheat D genome Aegilops tauschii.</title>
        <authorList>
            <person name="Luo M.C."/>
            <person name="Gu Y.Q."/>
            <person name="Puiu D."/>
            <person name="Wang H."/>
            <person name="Twardziok S.O."/>
            <person name="Deal K.R."/>
            <person name="Huo N."/>
            <person name="Zhu T."/>
            <person name="Wang L."/>
            <person name="Wang Y."/>
            <person name="McGuire P.E."/>
            <person name="Liu S."/>
            <person name="Long H."/>
            <person name="Ramasamy R.K."/>
            <person name="Rodriguez J.C."/>
            <person name="Van S.L."/>
            <person name="Yuan L."/>
            <person name="Wang Z."/>
            <person name="Xia Z."/>
            <person name="Xiao L."/>
            <person name="Anderson O.D."/>
            <person name="Ouyang S."/>
            <person name="Liang Y."/>
            <person name="Zimin A.V."/>
            <person name="Pertea G."/>
            <person name="Qi P."/>
            <person name="Bennetzen J.L."/>
            <person name="Dai X."/>
            <person name="Dawson M.W."/>
            <person name="Muller H.G."/>
            <person name="Kugler K."/>
            <person name="Rivarola-Duarte L."/>
            <person name="Spannagl M."/>
            <person name="Mayer K.F.X."/>
            <person name="Lu F.H."/>
            <person name="Bevan M.W."/>
            <person name="Leroy P."/>
            <person name="Li P."/>
            <person name="You F.M."/>
            <person name="Sun Q."/>
            <person name="Liu Z."/>
            <person name="Lyons E."/>
            <person name="Wicker T."/>
            <person name="Salzberg S.L."/>
            <person name="Devos K.M."/>
            <person name="Dvorak J."/>
        </authorList>
    </citation>
    <scope>NUCLEOTIDE SEQUENCE [LARGE SCALE GENOMIC DNA]</scope>
    <source>
        <strain evidence="3">cv. AL8/78</strain>
    </source>
</reference>
<accession>A0A453RCF2</accession>
<dbReference type="GO" id="GO:0031261">
    <property type="term" value="C:DNA replication preinitiation complex"/>
    <property type="evidence" value="ECO:0007669"/>
    <property type="project" value="TreeGrafter"/>
</dbReference>
<dbReference type="Pfam" id="PF18137">
    <property type="entry name" value="WHD_ORC"/>
    <property type="match status" value="1"/>
</dbReference>
<organism evidence="3 4">
    <name type="scientific">Aegilops tauschii subsp. strangulata</name>
    <name type="common">Goatgrass</name>
    <dbReference type="NCBI Taxonomy" id="200361"/>
    <lineage>
        <taxon>Eukaryota</taxon>
        <taxon>Viridiplantae</taxon>
        <taxon>Streptophyta</taxon>
        <taxon>Embryophyta</taxon>
        <taxon>Tracheophyta</taxon>
        <taxon>Spermatophyta</taxon>
        <taxon>Magnoliopsida</taxon>
        <taxon>Liliopsida</taxon>
        <taxon>Poales</taxon>
        <taxon>Poaceae</taxon>
        <taxon>BOP clade</taxon>
        <taxon>Pooideae</taxon>
        <taxon>Triticodae</taxon>
        <taxon>Triticeae</taxon>
        <taxon>Triticinae</taxon>
        <taxon>Aegilops</taxon>
    </lineage>
</organism>
<evidence type="ECO:0000259" key="2">
    <source>
        <dbReference type="Pfam" id="PF18137"/>
    </source>
</evidence>
<reference evidence="3" key="4">
    <citation type="submission" date="2019-03" db="UniProtKB">
        <authorList>
            <consortium name="EnsemblPlants"/>
        </authorList>
    </citation>
    <scope>IDENTIFICATION</scope>
</reference>
<evidence type="ECO:0000313" key="4">
    <source>
        <dbReference type="Proteomes" id="UP000015105"/>
    </source>
</evidence>
<evidence type="ECO:0000313" key="3">
    <source>
        <dbReference type="EnsemblPlants" id="AET7Gv20535700.6"/>
    </source>
</evidence>
<dbReference type="AlphaFoldDB" id="A0A453RCF2"/>
<dbReference type="GO" id="GO:0005656">
    <property type="term" value="C:nuclear pre-replicative complex"/>
    <property type="evidence" value="ECO:0007669"/>
    <property type="project" value="TreeGrafter"/>
</dbReference>
<dbReference type="Gramene" id="AET7Gv20535700.6">
    <property type="protein sequence ID" value="AET7Gv20535700.6"/>
    <property type="gene ID" value="AET7Gv20535700"/>
</dbReference>
<dbReference type="GO" id="GO:0003688">
    <property type="term" value="F:DNA replication origin binding"/>
    <property type="evidence" value="ECO:0007669"/>
    <property type="project" value="TreeGrafter"/>
</dbReference>
<feature type="domain" description="Origin recognition complex subunit 3 winged helix C-terminal" evidence="2">
    <location>
        <begin position="177"/>
        <end position="298"/>
    </location>
</feature>
<dbReference type="PANTHER" id="PTHR12748">
    <property type="entry name" value="ORIGIN RECOGNITION COMPLEX SUBUNIT 3"/>
    <property type="match status" value="1"/>
</dbReference>
<reference evidence="3" key="5">
    <citation type="journal article" date="2021" name="G3 (Bethesda)">
        <title>Aegilops tauschii genome assembly Aet v5.0 features greater sequence contiguity and improved annotation.</title>
        <authorList>
            <person name="Wang L."/>
            <person name="Zhu T."/>
            <person name="Rodriguez J.C."/>
            <person name="Deal K.R."/>
            <person name="Dubcovsky J."/>
            <person name="McGuire P.E."/>
            <person name="Lux T."/>
            <person name="Spannagl M."/>
            <person name="Mayer K.F.X."/>
            <person name="Baldrich P."/>
            <person name="Meyers B.C."/>
            <person name="Huo N."/>
            <person name="Gu Y.Q."/>
            <person name="Zhou H."/>
            <person name="Devos K.M."/>
            <person name="Bennetzen J.L."/>
            <person name="Unver T."/>
            <person name="Budak H."/>
            <person name="Gulick P.J."/>
            <person name="Galiba G."/>
            <person name="Kalapos B."/>
            <person name="Nelson D.R."/>
            <person name="Li P."/>
            <person name="You F.M."/>
            <person name="Luo M.C."/>
            <person name="Dvorak J."/>
        </authorList>
    </citation>
    <scope>NUCLEOTIDE SEQUENCE [LARGE SCALE GENOMIC DNA]</scope>
    <source>
        <strain evidence="3">cv. AL8/78</strain>
    </source>
</reference>
<feature type="region of interest" description="Disordered" evidence="1">
    <location>
        <begin position="243"/>
        <end position="262"/>
    </location>
</feature>
<reference evidence="4" key="2">
    <citation type="journal article" date="2017" name="Nat. Plants">
        <title>The Aegilops tauschii genome reveals multiple impacts of transposons.</title>
        <authorList>
            <person name="Zhao G."/>
            <person name="Zou C."/>
            <person name="Li K."/>
            <person name="Wang K."/>
            <person name="Li T."/>
            <person name="Gao L."/>
            <person name="Zhang X."/>
            <person name="Wang H."/>
            <person name="Yang Z."/>
            <person name="Liu X."/>
            <person name="Jiang W."/>
            <person name="Mao L."/>
            <person name="Kong X."/>
            <person name="Jiao Y."/>
            <person name="Jia J."/>
        </authorList>
    </citation>
    <scope>NUCLEOTIDE SEQUENCE [LARGE SCALE GENOMIC DNA]</scope>
    <source>
        <strain evidence="4">cv. AL8/78</strain>
    </source>
</reference>
<protein>
    <recommendedName>
        <fullName evidence="2">Origin recognition complex subunit 3 winged helix C-terminal domain-containing protein</fullName>
    </recommendedName>
</protein>
<sequence length="300" mass="33235">MTIQCLYEAGRHGKVQLLDIFCEAINLDLHTQNDSNNELLMSKLTSGNLSSGKSGAGRRCIAQALDTVRYMPMETLFRVLEVWSIHLEGMNEIKAKVKELQSTTTSEDCVTITKDKWPRRSTNSTAIGTVPLNDKATMLLDDITRNFLVPVECLPFHEIICFKNVGVLQSALIGNPRRMVQLDLLKSQSSLNCSCCSRNGIAVSASLHDTSVMCNLAQEYGDVINLHDWYLSFDGIINSKGKSKLVGSPSKKKSKATPQQSGAMIQARFCRAVTELQITGLLRMPSKRRPDLVQRIAFGP</sequence>
<dbReference type="InterPro" id="IPR020795">
    <property type="entry name" value="ORC3"/>
</dbReference>
<dbReference type="InterPro" id="IPR040855">
    <property type="entry name" value="ORC_WH_C"/>
</dbReference>
<reference evidence="4" key="1">
    <citation type="journal article" date="2014" name="Science">
        <title>Ancient hybridizations among the ancestral genomes of bread wheat.</title>
        <authorList>
            <consortium name="International Wheat Genome Sequencing Consortium,"/>
            <person name="Marcussen T."/>
            <person name="Sandve S.R."/>
            <person name="Heier L."/>
            <person name="Spannagl M."/>
            <person name="Pfeifer M."/>
            <person name="Jakobsen K.S."/>
            <person name="Wulff B.B."/>
            <person name="Steuernagel B."/>
            <person name="Mayer K.F."/>
            <person name="Olsen O.A."/>
        </authorList>
    </citation>
    <scope>NUCLEOTIDE SEQUENCE [LARGE SCALE GENOMIC DNA]</scope>
    <source>
        <strain evidence="4">cv. AL8/78</strain>
    </source>
</reference>
<name>A0A453RCF2_AEGTS</name>
<keyword evidence="4" id="KW-1185">Reference proteome</keyword>
<dbReference type="Proteomes" id="UP000015105">
    <property type="component" value="Chromosome 7D"/>
</dbReference>
<evidence type="ECO:0000256" key="1">
    <source>
        <dbReference type="SAM" id="MobiDB-lite"/>
    </source>
</evidence>
<dbReference type="GO" id="GO:0005664">
    <property type="term" value="C:nuclear origin of replication recognition complex"/>
    <property type="evidence" value="ECO:0007669"/>
    <property type="project" value="InterPro"/>
</dbReference>
<dbReference type="CDD" id="cd20704">
    <property type="entry name" value="Orc3"/>
    <property type="match status" value="1"/>
</dbReference>
<dbReference type="PANTHER" id="PTHR12748:SF0">
    <property type="entry name" value="ORIGIN RECOGNITION COMPLEX SUBUNIT 3"/>
    <property type="match status" value="1"/>
</dbReference>
<dbReference type="EnsemblPlants" id="AET7Gv20535700.6">
    <property type="protein sequence ID" value="AET7Gv20535700.6"/>
    <property type="gene ID" value="AET7Gv20535700"/>
</dbReference>
<dbReference type="GO" id="GO:0006270">
    <property type="term" value="P:DNA replication initiation"/>
    <property type="evidence" value="ECO:0007669"/>
    <property type="project" value="TreeGrafter"/>
</dbReference>